<dbReference type="PANTHER" id="PTHR37398">
    <property type="entry name" value="ENDO-BETA-1,4-MANNANASE"/>
    <property type="match status" value="1"/>
</dbReference>
<evidence type="ECO:0000313" key="4">
    <source>
        <dbReference type="Proteomes" id="UP001217485"/>
    </source>
</evidence>
<sequence>MNALRCPPGLRALIATAALVLVACSGVSSPAGGASGKGAGGAGGGGGEGAPSDGGHGGQGGGPGDAMECVDECPAESAGITIGCKKRFMFGMNYAWHNFAGDFGGIAAWGKHGVAAEAETHAKNLADIRAHGASVVRWWMLPEIRGESVVFDTSENPTGLGGTTRRDVQKALELAEQADVNLVFCLFSFDNFHPTRLDADVKTVGITSIVKDAKRRAKLIDKVVRPIAKAVAQSPYQRRMVAWDVINEPELAMTGSSPDDGPRYEPDPQVEPIEHAQMAAFLGDTIRALRAESTALITIGSASMKWARSWRDTDVDFYTFHINDRVNLYWPYNQSPKDYGVTDKPVIMGDFPIAGLATAALPTLLESWYSHGYAGAISWAYSDATTTELDAIKAFSDAKGCDVKY</sequence>
<dbReference type="PROSITE" id="PS51257">
    <property type="entry name" value="PROKAR_LIPOPROTEIN"/>
    <property type="match status" value="1"/>
</dbReference>
<dbReference type="EMBL" id="JAQNDK010000003">
    <property type="protein sequence ID" value="MDC0680923.1"/>
    <property type="molecule type" value="Genomic_DNA"/>
</dbReference>
<evidence type="ECO:0000313" key="3">
    <source>
        <dbReference type="EMBL" id="MDC0680923.1"/>
    </source>
</evidence>
<dbReference type="SUPFAM" id="SSF51445">
    <property type="entry name" value="(Trans)glycosidases"/>
    <property type="match status" value="1"/>
</dbReference>
<comment type="caution">
    <text evidence="3">The sequence shown here is derived from an EMBL/GenBank/DDBJ whole genome shotgun (WGS) entry which is preliminary data.</text>
</comment>
<evidence type="ECO:0008006" key="5">
    <source>
        <dbReference type="Google" id="ProtNLM"/>
    </source>
</evidence>
<dbReference type="PANTHER" id="PTHR37398:SF3">
    <property type="entry name" value="GLYCOSIDE HYDROLASE FAMILY 5 DOMAIN-CONTAINING PROTEIN"/>
    <property type="match status" value="1"/>
</dbReference>
<evidence type="ECO:0000256" key="1">
    <source>
        <dbReference type="SAM" id="MobiDB-lite"/>
    </source>
</evidence>
<dbReference type="RefSeq" id="WP_272097977.1">
    <property type="nucleotide sequence ID" value="NZ_JAQNDK010000003.1"/>
</dbReference>
<organism evidence="3 4">
    <name type="scientific">Sorangium atrum</name>
    <dbReference type="NCBI Taxonomy" id="2995308"/>
    <lineage>
        <taxon>Bacteria</taxon>
        <taxon>Pseudomonadati</taxon>
        <taxon>Myxococcota</taxon>
        <taxon>Polyangia</taxon>
        <taxon>Polyangiales</taxon>
        <taxon>Polyangiaceae</taxon>
        <taxon>Sorangium</taxon>
    </lineage>
</organism>
<evidence type="ECO:0000256" key="2">
    <source>
        <dbReference type="SAM" id="SignalP"/>
    </source>
</evidence>
<keyword evidence="2" id="KW-0732">Signal</keyword>
<dbReference type="Gene3D" id="3.20.20.80">
    <property type="entry name" value="Glycosidases"/>
    <property type="match status" value="1"/>
</dbReference>
<keyword evidence="4" id="KW-1185">Reference proteome</keyword>
<feature type="chain" id="PRO_5045171495" description="Glycoside hydrolase family 5 domain-containing protein" evidence="2">
    <location>
        <begin position="34"/>
        <end position="405"/>
    </location>
</feature>
<dbReference type="Proteomes" id="UP001217485">
    <property type="component" value="Unassembled WGS sequence"/>
</dbReference>
<proteinExistence type="predicted"/>
<feature type="compositionally biased region" description="Gly residues" evidence="1">
    <location>
        <begin position="33"/>
        <end position="64"/>
    </location>
</feature>
<accession>A0ABT5C3D9</accession>
<feature type="signal peptide" evidence="2">
    <location>
        <begin position="1"/>
        <end position="33"/>
    </location>
</feature>
<dbReference type="InterPro" id="IPR017853">
    <property type="entry name" value="GH"/>
</dbReference>
<protein>
    <recommendedName>
        <fullName evidence="5">Glycoside hydrolase family 5 domain-containing protein</fullName>
    </recommendedName>
</protein>
<gene>
    <name evidence="3" type="ORF">POL72_24500</name>
</gene>
<name>A0ABT5C3D9_9BACT</name>
<reference evidence="3 4" key="1">
    <citation type="submission" date="2023-01" db="EMBL/GenBank/DDBJ databases">
        <title>Minimal conservation of predation-associated metabolite biosynthetic gene clusters underscores biosynthetic potential of Myxococcota including descriptions for ten novel species: Archangium lansinium sp. nov., Myxococcus landrumus sp. nov., Nannocystis bai.</title>
        <authorList>
            <person name="Ahearne A."/>
            <person name="Stevens C."/>
            <person name="Dowd S."/>
        </authorList>
    </citation>
    <scope>NUCLEOTIDE SEQUENCE [LARGE SCALE GENOMIC DNA]</scope>
    <source>
        <strain evidence="3 4">WIWO2</strain>
    </source>
</reference>
<feature type="region of interest" description="Disordered" evidence="1">
    <location>
        <begin position="30"/>
        <end position="64"/>
    </location>
</feature>